<keyword evidence="4 5" id="KW-0833">Ubl conjugation pathway</keyword>
<dbReference type="Pfam" id="PF00632">
    <property type="entry name" value="HECT"/>
    <property type="match status" value="1"/>
</dbReference>
<proteinExistence type="predicted"/>
<gene>
    <name evidence="8" type="primary">LOC104952553</name>
</gene>
<evidence type="ECO:0000313" key="7">
    <source>
        <dbReference type="Proteomes" id="UP000504611"/>
    </source>
</evidence>
<keyword evidence="3" id="KW-0808">Transferase</keyword>
<dbReference type="GO" id="GO:0000209">
    <property type="term" value="P:protein polyubiquitination"/>
    <property type="evidence" value="ECO:0007669"/>
    <property type="project" value="InterPro"/>
</dbReference>
<comment type="catalytic activity">
    <reaction evidence="1">
        <text>S-ubiquitinyl-[E2 ubiquitin-conjugating enzyme]-L-cysteine + [acceptor protein]-L-lysine = [E2 ubiquitin-conjugating enzyme]-L-cysteine + N(6)-ubiquitinyl-[acceptor protein]-L-lysine.</text>
        <dbReference type="EC" id="2.3.2.26"/>
    </reaction>
</comment>
<dbReference type="InterPro" id="IPR000569">
    <property type="entry name" value="HECT_dom"/>
</dbReference>
<feature type="non-terminal residue" evidence="8">
    <location>
        <position position="1"/>
    </location>
</feature>
<dbReference type="PANTHER" id="PTHR45700:SF2">
    <property type="entry name" value="UBIQUITIN-PROTEIN LIGASE E3C"/>
    <property type="match status" value="1"/>
</dbReference>
<evidence type="ECO:0000256" key="5">
    <source>
        <dbReference type="PROSITE-ProRule" id="PRU00104"/>
    </source>
</evidence>
<dbReference type="InterPro" id="IPR035983">
    <property type="entry name" value="Hect_E3_ubiquitin_ligase"/>
</dbReference>
<organism evidence="7 8">
    <name type="scientific">Notothenia coriiceps</name>
    <name type="common">black rockcod</name>
    <dbReference type="NCBI Taxonomy" id="8208"/>
    <lineage>
        <taxon>Eukaryota</taxon>
        <taxon>Metazoa</taxon>
        <taxon>Chordata</taxon>
        <taxon>Craniata</taxon>
        <taxon>Vertebrata</taxon>
        <taxon>Euteleostomi</taxon>
        <taxon>Actinopterygii</taxon>
        <taxon>Neopterygii</taxon>
        <taxon>Teleostei</taxon>
        <taxon>Neoteleostei</taxon>
        <taxon>Acanthomorphata</taxon>
        <taxon>Eupercaria</taxon>
        <taxon>Perciformes</taxon>
        <taxon>Notothenioidei</taxon>
        <taxon>Nototheniidae</taxon>
        <taxon>Notothenia</taxon>
    </lineage>
</organism>
<dbReference type="SUPFAM" id="SSF56204">
    <property type="entry name" value="Hect, E3 ligase catalytic domain"/>
    <property type="match status" value="1"/>
</dbReference>
<evidence type="ECO:0000256" key="3">
    <source>
        <dbReference type="ARBA" id="ARBA00022679"/>
    </source>
</evidence>
<dbReference type="PANTHER" id="PTHR45700">
    <property type="entry name" value="UBIQUITIN-PROTEIN LIGASE E3C"/>
    <property type="match status" value="1"/>
</dbReference>
<reference evidence="8" key="1">
    <citation type="submission" date="2025-08" db="UniProtKB">
        <authorList>
            <consortium name="RefSeq"/>
        </authorList>
    </citation>
    <scope>IDENTIFICATION</scope>
    <source>
        <tissue evidence="8">Muscle</tissue>
    </source>
</reference>
<evidence type="ECO:0000259" key="6">
    <source>
        <dbReference type="PROSITE" id="PS50237"/>
    </source>
</evidence>
<dbReference type="InterPro" id="IPR044611">
    <property type="entry name" value="E3A/B/C-like"/>
</dbReference>
<accession>A0A6I9NM80</accession>
<dbReference type="GO" id="GO:0006511">
    <property type="term" value="P:ubiquitin-dependent protein catabolic process"/>
    <property type="evidence" value="ECO:0007669"/>
    <property type="project" value="TreeGrafter"/>
</dbReference>
<protein>
    <recommendedName>
        <fullName evidence="2">HECT-type E3 ubiquitin transferase</fullName>
        <ecNumber evidence="2">2.3.2.26</ecNumber>
    </recommendedName>
</protein>
<dbReference type="Gene3D" id="3.90.1750.10">
    <property type="entry name" value="Hect, E3 ligase catalytic domains"/>
    <property type="match status" value="1"/>
</dbReference>
<sequence>LLSWLPPPGHSTELETFLSKTTIHRQTVEKRLNPCCVSSQVVELKTGGKDIPVTTANRIAYIHLVADYRLNKQIRSHCLAFRQGLANVVNLEWLRMFDQQEIQVLISGARVPICLDDLKNFTNYSGGGKQLHWIL</sequence>
<keyword evidence="7" id="KW-1185">Reference proteome</keyword>
<comment type="caution">
    <text evidence="5">Lacks conserved residue(s) required for the propagation of feature annotation.</text>
</comment>
<dbReference type="GeneID" id="104952553"/>
<dbReference type="KEGG" id="ncc:104952553"/>
<evidence type="ECO:0000256" key="2">
    <source>
        <dbReference type="ARBA" id="ARBA00012485"/>
    </source>
</evidence>
<name>A0A6I9NM80_9TELE</name>
<feature type="domain" description="HECT" evidence="6">
    <location>
        <begin position="43"/>
        <end position="135"/>
    </location>
</feature>
<dbReference type="GO" id="GO:0061630">
    <property type="term" value="F:ubiquitin protein ligase activity"/>
    <property type="evidence" value="ECO:0007669"/>
    <property type="project" value="UniProtKB-EC"/>
</dbReference>
<dbReference type="EC" id="2.3.2.26" evidence="2"/>
<evidence type="ECO:0000313" key="8">
    <source>
        <dbReference type="RefSeq" id="XP_010777692.1"/>
    </source>
</evidence>
<dbReference type="Gene3D" id="3.30.2160.10">
    <property type="entry name" value="Hect, E3 ligase catalytic domain"/>
    <property type="match status" value="1"/>
</dbReference>
<dbReference type="RefSeq" id="XP_010777692.1">
    <property type="nucleotide sequence ID" value="XM_010779390.1"/>
</dbReference>
<dbReference type="AlphaFoldDB" id="A0A6I9NM80"/>
<feature type="non-terminal residue" evidence="8">
    <location>
        <position position="135"/>
    </location>
</feature>
<dbReference type="PROSITE" id="PS50237">
    <property type="entry name" value="HECT"/>
    <property type="match status" value="1"/>
</dbReference>
<dbReference type="OrthoDB" id="8068875at2759"/>
<evidence type="ECO:0000256" key="1">
    <source>
        <dbReference type="ARBA" id="ARBA00000885"/>
    </source>
</evidence>
<evidence type="ECO:0000256" key="4">
    <source>
        <dbReference type="ARBA" id="ARBA00022786"/>
    </source>
</evidence>
<dbReference type="Proteomes" id="UP000504611">
    <property type="component" value="Unplaced"/>
</dbReference>